<gene>
    <name evidence="2" type="ORF">QJ043_08650</name>
</gene>
<accession>A0ABT6ZM68</accession>
<evidence type="ECO:0000256" key="1">
    <source>
        <dbReference type="SAM" id="Phobius"/>
    </source>
</evidence>
<name>A0ABT6ZM68_9ACTN</name>
<feature type="transmembrane region" description="Helical" evidence="1">
    <location>
        <begin position="12"/>
        <end position="30"/>
    </location>
</feature>
<organism evidence="2 3">
    <name type="scientific">Kribbibacterium absianum</name>
    <dbReference type="NCBI Taxonomy" id="3044210"/>
    <lineage>
        <taxon>Bacteria</taxon>
        <taxon>Bacillati</taxon>
        <taxon>Actinomycetota</taxon>
        <taxon>Coriobacteriia</taxon>
        <taxon>Coriobacteriales</taxon>
        <taxon>Kribbibacteriaceae</taxon>
        <taxon>Kribbibacterium</taxon>
    </lineage>
</organism>
<sequence>MGDGGGQRGAWRWVEAGALVAVPAVLVVAMLVQGSWALGTLAVVLAAVLVMALGWERRTPSLRQLLPTVALGSAAAAGRVAFAAVPDVKPVSAIVILCGSLLGPQSGFLCGALAALLSNLFFGQGPWTPWQMYAWGLMGYGAGLLGRCLEGRAAAGLYGFCACWLYGWLLDAYTLVGYVRPITLVTGLTTFAASAPMDLTHAVATVAFIQLFWGRWRRALERVLVQHGLREPRPPEVPRT</sequence>
<keyword evidence="1" id="KW-0472">Membrane</keyword>
<keyword evidence="1" id="KW-0812">Transmembrane</keyword>
<proteinExistence type="predicted"/>
<dbReference type="Pfam" id="PF07155">
    <property type="entry name" value="ECF-ribofla_trS"/>
    <property type="match status" value="1"/>
</dbReference>
<reference evidence="2" key="1">
    <citation type="submission" date="2023-05" db="EMBL/GenBank/DDBJ databases">
        <title>[olsenella] sp. nov., isolated from a pig farm feces dump.</title>
        <authorList>
            <person name="Chang Y.-H."/>
        </authorList>
    </citation>
    <scope>NUCLEOTIDE SEQUENCE</scope>
    <source>
        <strain evidence="2">YH-ols2217</strain>
    </source>
</reference>
<feature type="transmembrane region" description="Helical" evidence="1">
    <location>
        <begin position="36"/>
        <end position="53"/>
    </location>
</feature>
<comment type="caution">
    <text evidence="2">The sequence shown here is derived from an EMBL/GenBank/DDBJ whole genome shotgun (WGS) entry which is preliminary data.</text>
</comment>
<evidence type="ECO:0000313" key="2">
    <source>
        <dbReference type="EMBL" id="MDJ1130141.1"/>
    </source>
</evidence>
<dbReference type="EMBL" id="JASJEX010000004">
    <property type="protein sequence ID" value="MDJ1130141.1"/>
    <property type="molecule type" value="Genomic_DNA"/>
</dbReference>
<protein>
    <submittedName>
        <fullName evidence="2">ECF transporter S component</fullName>
    </submittedName>
</protein>
<dbReference type="InterPro" id="IPR009825">
    <property type="entry name" value="ECF_substrate-spec-like"/>
</dbReference>
<keyword evidence="1" id="KW-1133">Transmembrane helix</keyword>
<dbReference type="RefSeq" id="WP_283713304.1">
    <property type="nucleotide sequence ID" value="NZ_JASJEW010000003.1"/>
</dbReference>
<evidence type="ECO:0000313" key="3">
    <source>
        <dbReference type="Proteomes" id="UP001431693"/>
    </source>
</evidence>
<dbReference type="Proteomes" id="UP001431693">
    <property type="component" value="Unassembled WGS sequence"/>
</dbReference>
<dbReference type="Gene3D" id="1.10.1760.20">
    <property type="match status" value="1"/>
</dbReference>
<keyword evidence="3" id="KW-1185">Reference proteome</keyword>
<feature type="transmembrane region" description="Helical" evidence="1">
    <location>
        <begin position="191"/>
        <end position="213"/>
    </location>
</feature>
<feature type="transmembrane region" description="Helical" evidence="1">
    <location>
        <begin position="91"/>
        <end position="122"/>
    </location>
</feature>
<feature type="transmembrane region" description="Helical" evidence="1">
    <location>
        <begin position="157"/>
        <end position="179"/>
    </location>
</feature>